<gene>
    <name evidence="3" type="ORF">ENU66_08790</name>
</gene>
<feature type="region of interest" description="Disordered" evidence="1">
    <location>
        <begin position="159"/>
        <end position="183"/>
    </location>
</feature>
<evidence type="ECO:0000256" key="1">
    <source>
        <dbReference type="SAM" id="MobiDB-lite"/>
    </source>
</evidence>
<dbReference type="AlphaFoldDB" id="A0A7V3ZZD9"/>
<sequence>MRLNDITKVVWVSLFLGFAFAQEVPENMEDSTSNYRYREEYRYQEHVRQQGDTIRIMSQERIMNEGDTIQIQNRKRIENPAVESEMTIEKTITKDGDNVVKIEKTVVTPKDTVVIQKEVGSSGKDSVGNSNMQSVRNRDTRCDGEPDTLRVRERERLRVIEGTPSSGNVPGTGASKRRGRGSN</sequence>
<feature type="signal peptide" evidence="2">
    <location>
        <begin position="1"/>
        <end position="21"/>
    </location>
</feature>
<accession>A0A7V3ZZD9</accession>
<keyword evidence="2" id="KW-0732">Signal</keyword>
<organism evidence="3">
    <name type="scientific">candidate division WOR-3 bacterium</name>
    <dbReference type="NCBI Taxonomy" id="2052148"/>
    <lineage>
        <taxon>Bacteria</taxon>
        <taxon>Bacteria division WOR-3</taxon>
    </lineage>
</organism>
<dbReference type="EMBL" id="DTDJ01000051">
    <property type="protein sequence ID" value="HGL18409.1"/>
    <property type="molecule type" value="Genomic_DNA"/>
</dbReference>
<evidence type="ECO:0000313" key="3">
    <source>
        <dbReference type="EMBL" id="HGL18409.1"/>
    </source>
</evidence>
<protein>
    <recommendedName>
        <fullName evidence="4">DUF2382 domain-containing protein</fullName>
    </recommendedName>
</protein>
<feature type="region of interest" description="Disordered" evidence="1">
    <location>
        <begin position="120"/>
        <end position="146"/>
    </location>
</feature>
<feature type="compositionally biased region" description="Polar residues" evidence="1">
    <location>
        <begin position="123"/>
        <end position="135"/>
    </location>
</feature>
<feature type="compositionally biased region" description="Basic and acidic residues" evidence="1">
    <location>
        <begin position="136"/>
        <end position="146"/>
    </location>
</feature>
<name>A0A7V3ZZD9_UNCW3</name>
<evidence type="ECO:0008006" key="4">
    <source>
        <dbReference type="Google" id="ProtNLM"/>
    </source>
</evidence>
<reference evidence="3" key="1">
    <citation type="journal article" date="2020" name="mSystems">
        <title>Genome- and Community-Level Interaction Insights into Carbon Utilization and Element Cycling Functions of Hydrothermarchaeota in Hydrothermal Sediment.</title>
        <authorList>
            <person name="Zhou Z."/>
            <person name="Liu Y."/>
            <person name="Xu W."/>
            <person name="Pan J."/>
            <person name="Luo Z.H."/>
            <person name="Li M."/>
        </authorList>
    </citation>
    <scope>NUCLEOTIDE SEQUENCE [LARGE SCALE GENOMIC DNA]</scope>
    <source>
        <strain evidence="3">SpSt-69</strain>
    </source>
</reference>
<comment type="caution">
    <text evidence="3">The sequence shown here is derived from an EMBL/GenBank/DDBJ whole genome shotgun (WGS) entry which is preliminary data.</text>
</comment>
<evidence type="ECO:0000256" key="2">
    <source>
        <dbReference type="SAM" id="SignalP"/>
    </source>
</evidence>
<feature type="chain" id="PRO_5030723636" description="DUF2382 domain-containing protein" evidence="2">
    <location>
        <begin position="22"/>
        <end position="183"/>
    </location>
</feature>
<proteinExistence type="predicted"/>